<evidence type="ECO:0000313" key="3">
    <source>
        <dbReference type="Proteomes" id="UP001469553"/>
    </source>
</evidence>
<keyword evidence="1" id="KW-0812">Transmembrane</keyword>
<sequence>MPHEELDGVTVEMCGCLGIPRGKAPATSGRRSSRPAPLTRLDSVVQTPSCHSGLPEAHLIVGAKTLTACATSPLTRGCVSPGSALPSVYAFVSACKPLTVRICAMSVCLVLLLFLASRWRWNRRRGYLTLPSASNPAWITVFWKETIQLHELRLKPPVTSLDQTSWQSPDSFVPWIFFCEPCPPSFFHCTNYRNSWTIYHPGTPVFTVSSPMGKQLPGLSTPLWRISPSNHWYPGSSFLHISTYCK</sequence>
<keyword evidence="1" id="KW-1133">Transmembrane helix</keyword>
<evidence type="ECO:0000256" key="1">
    <source>
        <dbReference type="SAM" id="Phobius"/>
    </source>
</evidence>
<keyword evidence="1" id="KW-0472">Membrane</keyword>
<protein>
    <submittedName>
        <fullName evidence="2">Uncharacterized protein</fullName>
    </submittedName>
</protein>
<accession>A0ABV0ZEH2</accession>
<reference evidence="2 3" key="1">
    <citation type="submission" date="2021-06" db="EMBL/GenBank/DDBJ databases">
        <authorList>
            <person name="Palmer J.M."/>
        </authorList>
    </citation>
    <scope>NUCLEOTIDE SEQUENCE [LARGE SCALE GENOMIC DNA]</scope>
    <source>
        <strain evidence="2 3">AS_MEX2019</strain>
        <tissue evidence="2">Muscle</tissue>
    </source>
</reference>
<name>A0ABV0ZEH2_9TELE</name>
<feature type="transmembrane region" description="Helical" evidence="1">
    <location>
        <begin position="98"/>
        <end position="116"/>
    </location>
</feature>
<dbReference type="EMBL" id="JAHRIP010058864">
    <property type="protein sequence ID" value="MEQ2304252.1"/>
    <property type="molecule type" value="Genomic_DNA"/>
</dbReference>
<organism evidence="2 3">
    <name type="scientific">Ameca splendens</name>
    <dbReference type="NCBI Taxonomy" id="208324"/>
    <lineage>
        <taxon>Eukaryota</taxon>
        <taxon>Metazoa</taxon>
        <taxon>Chordata</taxon>
        <taxon>Craniata</taxon>
        <taxon>Vertebrata</taxon>
        <taxon>Euteleostomi</taxon>
        <taxon>Actinopterygii</taxon>
        <taxon>Neopterygii</taxon>
        <taxon>Teleostei</taxon>
        <taxon>Neoteleostei</taxon>
        <taxon>Acanthomorphata</taxon>
        <taxon>Ovalentaria</taxon>
        <taxon>Atherinomorphae</taxon>
        <taxon>Cyprinodontiformes</taxon>
        <taxon>Goodeidae</taxon>
        <taxon>Ameca</taxon>
    </lineage>
</organism>
<comment type="caution">
    <text evidence="2">The sequence shown here is derived from an EMBL/GenBank/DDBJ whole genome shotgun (WGS) entry which is preliminary data.</text>
</comment>
<dbReference type="Proteomes" id="UP001469553">
    <property type="component" value="Unassembled WGS sequence"/>
</dbReference>
<evidence type="ECO:0000313" key="2">
    <source>
        <dbReference type="EMBL" id="MEQ2304252.1"/>
    </source>
</evidence>
<keyword evidence="3" id="KW-1185">Reference proteome</keyword>
<gene>
    <name evidence="2" type="ORF">AMECASPLE_025050</name>
</gene>
<proteinExistence type="predicted"/>